<name>A0AAV1DGZ3_OLDCO</name>
<keyword evidence="6" id="KW-1015">Disulfide bond</keyword>
<evidence type="ECO:0000256" key="6">
    <source>
        <dbReference type="ARBA" id="ARBA00023157"/>
    </source>
</evidence>
<dbReference type="GO" id="GO:0005576">
    <property type="term" value="C:extracellular region"/>
    <property type="evidence" value="ECO:0007669"/>
    <property type="project" value="UniProtKB-SubCell"/>
</dbReference>
<dbReference type="Pfam" id="PF17181">
    <property type="entry name" value="EPF"/>
    <property type="match status" value="1"/>
</dbReference>
<comment type="subcellular location">
    <subcellularLocation>
        <location evidence="1 7">Secreted</location>
    </subcellularLocation>
</comment>
<dbReference type="EMBL" id="OX459122">
    <property type="protein sequence ID" value="CAI9107129.1"/>
    <property type="molecule type" value="Genomic_DNA"/>
</dbReference>
<dbReference type="InterPro" id="IPR039455">
    <property type="entry name" value="EPFL"/>
</dbReference>
<proteinExistence type="inferred from homology"/>
<keyword evidence="5 7" id="KW-0732">Signal</keyword>
<evidence type="ECO:0000256" key="1">
    <source>
        <dbReference type="ARBA" id="ARBA00004613"/>
    </source>
</evidence>
<accession>A0AAV1DGZ3</accession>
<evidence type="ECO:0000256" key="3">
    <source>
        <dbReference type="ARBA" id="ARBA00022473"/>
    </source>
</evidence>
<keyword evidence="3 7" id="KW-0217">Developmental protein</keyword>
<evidence type="ECO:0000256" key="5">
    <source>
        <dbReference type="ARBA" id="ARBA00022729"/>
    </source>
</evidence>
<evidence type="ECO:0000313" key="9">
    <source>
        <dbReference type="Proteomes" id="UP001161247"/>
    </source>
</evidence>
<dbReference type="PANTHER" id="PTHR33109">
    <property type="entry name" value="EPIDERMAL PATTERNING FACTOR-LIKE PROTEIN 4"/>
    <property type="match status" value="1"/>
</dbReference>
<organism evidence="8 9">
    <name type="scientific">Oldenlandia corymbosa var. corymbosa</name>
    <dbReference type="NCBI Taxonomy" id="529605"/>
    <lineage>
        <taxon>Eukaryota</taxon>
        <taxon>Viridiplantae</taxon>
        <taxon>Streptophyta</taxon>
        <taxon>Embryophyta</taxon>
        <taxon>Tracheophyta</taxon>
        <taxon>Spermatophyta</taxon>
        <taxon>Magnoliopsida</taxon>
        <taxon>eudicotyledons</taxon>
        <taxon>Gunneridae</taxon>
        <taxon>Pentapetalae</taxon>
        <taxon>asterids</taxon>
        <taxon>lamiids</taxon>
        <taxon>Gentianales</taxon>
        <taxon>Rubiaceae</taxon>
        <taxon>Rubioideae</taxon>
        <taxon>Spermacoceae</taxon>
        <taxon>Hedyotis-Oldenlandia complex</taxon>
        <taxon>Oldenlandia</taxon>
    </lineage>
</organism>
<comment type="similarity">
    <text evidence="2 7">Belongs to the plant cysteine rich small secretory peptide family. Epidermal patterning factor subfamily.</text>
</comment>
<dbReference type="Proteomes" id="UP001161247">
    <property type="component" value="Chromosome 5"/>
</dbReference>
<protein>
    <recommendedName>
        <fullName evidence="7">Epidermal patterning factor-like protein</fullName>
    </recommendedName>
</protein>
<keyword evidence="4 7" id="KW-0964">Secreted</keyword>
<evidence type="ECO:0000256" key="2">
    <source>
        <dbReference type="ARBA" id="ARBA00008127"/>
    </source>
</evidence>
<feature type="chain" id="PRO_5043104457" description="Epidermal patterning factor-like protein" evidence="7">
    <location>
        <begin position="33"/>
        <end position="124"/>
    </location>
</feature>
<evidence type="ECO:0000256" key="7">
    <source>
        <dbReference type="RuleBase" id="RU367102"/>
    </source>
</evidence>
<evidence type="ECO:0000256" key="4">
    <source>
        <dbReference type="ARBA" id="ARBA00022525"/>
    </source>
</evidence>
<dbReference type="AlphaFoldDB" id="A0AAV1DGZ3"/>
<reference evidence="8" key="1">
    <citation type="submission" date="2023-03" db="EMBL/GenBank/DDBJ databases">
        <authorList>
            <person name="Julca I."/>
        </authorList>
    </citation>
    <scope>NUCLEOTIDE SEQUENCE</scope>
</reference>
<comment type="function">
    <text evidence="7">Controls stomatal patterning.</text>
</comment>
<evidence type="ECO:0000313" key="8">
    <source>
        <dbReference type="EMBL" id="CAI9107129.1"/>
    </source>
</evidence>
<keyword evidence="9" id="KW-1185">Reference proteome</keyword>
<feature type="signal peptide" evidence="7">
    <location>
        <begin position="1"/>
        <end position="32"/>
    </location>
</feature>
<gene>
    <name evidence="8" type="ORF">OLC1_LOCUS15516</name>
</gene>
<sequence>MENWTGVKLMQKRIVGCLIFIALFCTFAESLSEPVTPGGAEIQKVLGRKNFEEEDYYGIGERRKLLERAAGSSPPRCETKCGECTPCELSWVQIPPPPGFNRLMTEYYPEHWKCSCGGKIYKAS</sequence>
<dbReference type="PANTHER" id="PTHR33109:SF4">
    <property type="entry name" value="EPIDERMAL PATTERNING FACTOR-LIKE PROTEIN 6"/>
    <property type="match status" value="1"/>
</dbReference>
<dbReference type="GO" id="GO:0010052">
    <property type="term" value="P:guard cell differentiation"/>
    <property type="evidence" value="ECO:0007669"/>
    <property type="project" value="UniProtKB-UniRule"/>
</dbReference>